<dbReference type="OrthoDB" id="2160599at2759"/>
<accession>A0A8H7BUD4</accession>
<feature type="compositionally biased region" description="Basic and acidic residues" evidence="9">
    <location>
        <begin position="152"/>
        <end position="163"/>
    </location>
</feature>
<evidence type="ECO:0000256" key="1">
    <source>
        <dbReference type="ARBA" id="ARBA00004123"/>
    </source>
</evidence>
<comment type="caution">
    <text evidence="10">The sequence shown here is derived from an EMBL/GenBank/DDBJ whole genome shotgun (WGS) entry which is preliminary data.</text>
</comment>
<sequence>MGPQRARLTGSDDLLTYYNLIPIYNKYVRPYPPPNRAAGLDQSLFPYIADLPGKNEMEPDGYLLNLLRDPQVMDNGPTIRPLDPDTLKDAFSLKEGPVPGFDSSILGTDDGGSSTYSGGNTGQYLGMEREMYGMSAGEGDTGGERKHKKKDKEHDRSSYRREENEGETVVVD</sequence>
<dbReference type="Proteomes" id="UP000605846">
    <property type="component" value="Unassembled WGS sequence"/>
</dbReference>
<dbReference type="PANTHER" id="PTHR28270">
    <property type="entry name" value="MEDIATOR OF RNA POLYMERASE II TRANSCRIPTION SUBUNIT 19"/>
    <property type="match status" value="1"/>
</dbReference>
<evidence type="ECO:0000313" key="10">
    <source>
        <dbReference type="EMBL" id="KAF7731188.1"/>
    </source>
</evidence>
<reference evidence="10" key="1">
    <citation type="submission" date="2020-01" db="EMBL/GenBank/DDBJ databases">
        <title>Genome Sequencing of Three Apophysomyces-Like Fungal Strains Confirms a Novel Fungal Genus in the Mucoromycota with divergent Burkholderia-like Endosymbiotic Bacteria.</title>
        <authorList>
            <person name="Stajich J.E."/>
            <person name="Macias A.M."/>
            <person name="Carter-House D."/>
            <person name="Lovett B."/>
            <person name="Kasson L.R."/>
            <person name="Berry K."/>
            <person name="Grigoriev I."/>
            <person name="Chang Y."/>
            <person name="Spatafora J."/>
            <person name="Kasson M.T."/>
        </authorList>
    </citation>
    <scope>NUCLEOTIDE SEQUENCE</scope>
    <source>
        <strain evidence="10">NRRL A-21654</strain>
    </source>
</reference>
<feature type="region of interest" description="Disordered" evidence="9">
    <location>
        <begin position="98"/>
        <end position="172"/>
    </location>
</feature>
<dbReference type="InterPro" id="IPR013942">
    <property type="entry name" value="Mediator_Med19_fun"/>
</dbReference>
<evidence type="ECO:0000256" key="2">
    <source>
        <dbReference type="ARBA" id="ARBA00009259"/>
    </source>
</evidence>
<dbReference type="AlphaFoldDB" id="A0A8H7BUD4"/>
<protein>
    <recommendedName>
        <fullName evidence="3">Mediator of RNA polymerase II transcription subunit 19</fullName>
    </recommendedName>
    <alternativeName>
        <fullName evidence="8">Mediator complex subunit 19</fullName>
    </alternativeName>
</protein>
<keyword evidence="7" id="KW-0539">Nucleus</keyword>
<evidence type="ECO:0000256" key="6">
    <source>
        <dbReference type="ARBA" id="ARBA00023163"/>
    </source>
</evidence>
<dbReference type="EMBL" id="JABAYA010000011">
    <property type="protein sequence ID" value="KAF7731188.1"/>
    <property type="molecule type" value="Genomic_DNA"/>
</dbReference>
<proteinExistence type="inferred from homology"/>
<keyword evidence="4" id="KW-0805">Transcription regulation</keyword>
<name>A0A8H7BUD4_9FUNG</name>
<dbReference type="GO" id="GO:0003712">
    <property type="term" value="F:transcription coregulator activity"/>
    <property type="evidence" value="ECO:0007669"/>
    <property type="project" value="InterPro"/>
</dbReference>
<evidence type="ECO:0000256" key="9">
    <source>
        <dbReference type="SAM" id="MobiDB-lite"/>
    </source>
</evidence>
<dbReference type="InterPro" id="IPR019403">
    <property type="entry name" value="Mediator_Med19_met"/>
</dbReference>
<organism evidence="10 11">
    <name type="scientific">Apophysomyces ossiformis</name>
    <dbReference type="NCBI Taxonomy" id="679940"/>
    <lineage>
        <taxon>Eukaryota</taxon>
        <taxon>Fungi</taxon>
        <taxon>Fungi incertae sedis</taxon>
        <taxon>Mucoromycota</taxon>
        <taxon>Mucoromycotina</taxon>
        <taxon>Mucoromycetes</taxon>
        <taxon>Mucorales</taxon>
        <taxon>Mucorineae</taxon>
        <taxon>Mucoraceae</taxon>
        <taxon>Apophysomyces</taxon>
    </lineage>
</organism>
<evidence type="ECO:0000256" key="3">
    <source>
        <dbReference type="ARBA" id="ARBA00019615"/>
    </source>
</evidence>
<evidence type="ECO:0000256" key="4">
    <source>
        <dbReference type="ARBA" id="ARBA00023015"/>
    </source>
</evidence>
<keyword evidence="5" id="KW-0010">Activator</keyword>
<evidence type="ECO:0000256" key="8">
    <source>
        <dbReference type="ARBA" id="ARBA00032018"/>
    </source>
</evidence>
<gene>
    <name evidence="10" type="primary">ROX3</name>
    <name evidence="10" type="ORF">EC973_000603</name>
</gene>
<comment type="subcellular location">
    <subcellularLocation>
        <location evidence="1">Nucleus</location>
    </subcellularLocation>
</comment>
<dbReference type="PANTHER" id="PTHR28270:SF1">
    <property type="entry name" value="MEDIATOR OF RNA POLYMERASE II TRANSCRIPTION SUBUNIT 19"/>
    <property type="match status" value="1"/>
</dbReference>
<feature type="compositionally biased region" description="Low complexity" evidence="9">
    <location>
        <begin position="107"/>
        <end position="118"/>
    </location>
</feature>
<evidence type="ECO:0000313" key="11">
    <source>
        <dbReference type="Proteomes" id="UP000605846"/>
    </source>
</evidence>
<dbReference type="GO" id="GO:0016592">
    <property type="term" value="C:mediator complex"/>
    <property type="evidence" value="ECO:0007669"/>
    <property type="project" value="InterPro"/>
</dbReference>
<evidence type="ECO:0000256" key="7">
    <source>
        <dbReference type="ARBA" id="ARBA00023242"/>
    </source>
</evidence>
<keyword evidence="6" id="KW-0804">Transcription</keyword>
<comment type="similarity">
    <text evidence="2">Belongs to the Mediator complex subunit 19 family.</text>
</comment>
<evidence type="ECO:0000256" key="5">
    <source>
        <dbReference type="ARBA" id="ARBA00023159"/>
    </source>
</evidence>
<dbReference type="Pfam" id="PF10278">
    <property type="entry name" value="Med19"/>
    <property type="match status" value="1"/>
</dbReference>
<dbReference type="GO" id="GO:0070847">
    <property type="term" value="C:core mediator complex"/>
    <property type="evidence" value="ECO:0007669"/>
    <property type="project" value="TreeGrafter"/>
</dbReference>
<dbReference type="GO" id="GO:0006357">
    <property type="term" value="P:regulation of transcription by RNA polymerase II"/>
    <property type="evidence" value="ECO:0007669"/>
    <property type="project" value="InterPro"/>
</dbReference>
<keyword evidence="11" id="KW-1185">Reference proteome</keyword>